<accession>A0ABR2ZLC4</accession>
<proteinExistence type="predicted"/>
<comment type="caution">
    <text evidence="1">The sequence shown here is derived from an EMBL/GenBank/DDBJ whole genome shotgun (WGS) entry which is preliminary data.</text>
</comment>
<gene>
    <name evidence="1" type="ORF">AAF712_011182</name>
</gene>
<sequence length="207" mass="23432">MDSPLPRQARTVLLKAPIVTPDHWIAHSKLAELAIQVEIANETKKEGRFVKPLVHECGGITHVRDQRKASSFDFPVEQVKHFHRRPHQDNLMVVAPLVNPHETEHFGKLIRFVCMFYDGPKVSVYKRWVCVVVDGVGKDSKMTGEILALPLVDVESMKQPDDIRDWAKTDLMGPIHKYSSSRDTGANSGASTTYEDFTLFIIAQNSW</sequence>
<dbReference type="Proteomes" id="UP001437256">
    <property type="component" value="Unassembled WGS sequence"/>
</dbReference>
<evidence type="ECO:0000313" key="1">
    <source>
        <dbReference type="EMBL" id="KAL0061972.1"/>
    </source>
</evidence>
<organism evidence="1 2">
    <name type="scientific">Marasmius tenuissimus</name>
    <dbReference type="NCBI Taxonomy" id="585030"/>
    <lineage>
        <taxon>Eukaryota</taxon>
        <taxon>Fungi</taxon>
        <taxon>Dikarya</taxon>
        <taxon>Basidiomycota</taxon>
        <taxon>Agaricomycotina</taxon>
        <taxon>Agaricomycetes</taxon>
        <taxon>Agaricomycetidae</taxon>
        <taxon>Agaricales</taxon>
        <taxon>Marasmiineae</taxon>
        <taxon>Marasmiaceae</taxon>
        <taxon>Marasmius</taxon>
    </lineage>
</organism>
<name>A0ABR2ZLC4_9AGAR</name>
<evidence type="ECO:0000313" key="2">
    <source>
        <dbReference type="Proteomes" id="UP001437256"/>
    </source>
</evidence>
<reference evidence="1 2" key="1">
    <citation type="submission" date="2024-05" db="EMBL/GenBank/DDBJ databases">
        <title>A draft genome resource for the thread blight pathogen Marasmius tenuissimus strain MS-2.</title>
        <authorList>
            <person name="Yulfo-Soto G.E."/>
            <person name="Baruah I.K."/>
            <person name="Amoako-Attah I."/>
            <person name="Bukari Y."/>
            <person name="Meinhardt L.W."/>
            <person name="Bailey B.A."/>
            <person name="Cohen S.P."/>
        </authorList>
    </citation>
    <scope>NUCLEOTIDE SEQUENCE [LARGE SCALE GENOMIC DNA]</scope>
    <source>
        <strain evidence="1 2">MS-2</strain>
    </source>
</reference>
<keyword evidence="2" id="KW-1185">Reference proteome</keyword>
<dbReference type="EMBL" id="JBBXMP010000118">
    <property type="protein sequence ID" value="KAL0061972.1"/>
    <property type="molecule type" value="Genomic_DNA"/>
</dbReference>
<protein>
    <submittedName>
        <fullName evidence="1">Uncharacterized protein</fullName>
    </submittedName>
</protein>